<evidence type="ECO:0000313" key="11">
    <source>
        <dbReference type="EMBL" id="CAI8056569.1"/>
    </source>
</evidence>
<dbReference type="PANTHER" id="PTHR31998">
    <property type="entry name" value="K(+)-INSENSITIVE PYROPHOSPHATE-ENERGIZED PROTON PUMP"/>
    <property type="match status" value="1"/>
</dbReference>
<accession>A0AA35TZD9</accession>
<protein>
    <recommendedName>
        <fullName evidence="2">H(+)-exporting diphosphatase</fullName>
        <ecNumber evidence="2">7.1.3.1</ecNumber>
    </recommendedName>
</protein>
<keyword evidence="4 10" id="KW-0812">Transmembrane</keyword>
<dbReference type="GO" id="GO:0016020">
    <property type="term" value="C:membrane"/>
    <property type="evidence" value="ECO:0007669"/>
    <property type="project" value="InterPro"/>
</dbReference>
<evidence type="ECO:0000256" key="2">
    <source>
        <dbReference type="ARBA" id="ARBA00013242"/>
    </source>
</evidence>
<feature type="transmembrane region" description="Helical" evidence="10">
    <location>
        <begin position="106"/>
        <end position="133"/>
    </location>
</feature>
<evidence type="ECO:0000313" key="12">
    <source>
        <dbReference type="Proteomes" id="UP001174909"/>
    </source>
</evidence>
<dbReference type="GO" id="GO:0004427">
    <property type="term" value="F:inorganic diphosphate phosphatase activity"/>
    <property type="evidence" value="ECO:0007669"/>
    <property type="project" value="InterPro"/>
</dbReference>
<dbReference type="InterPro" id="IPR004131">
    <property type="entry name" value="PPase-energised_H-pump"/>
</dbReference>
<comment type="caution">
    <text evidence="11">The sequence shown here is derived from an EMBL/GenBank/DDBJ whole genome shotgun (WGS) entry which is preliminary data.</text>
</comment>
<evidence type="ECO:0000256" key="9">
    <source>
        <dbReference type="ARBA" id="ARBA00023136"/>
    </source>
</evidence>
<dbReference type="GO" id="GO:0012505">
    <property type="term" value="C:endomembrane system"/>
    <property type="evidence" value="ECO:0007669"/>
    <property type="project" value="UniProtKB-SubCell"/>
</dbReference>
<gene>
    <name evidence="11" type="ORF">GBAR_LOCUS30826</name>
</gene>
<dbReference type="EC" id="7.1.3.1" evidence="2"/>
<feature type="transmembrane region" description="Helical" evidence="10">
    <location>
        <begin position="139"/>
        <end position="160"/>
    </location>
</feature>
<evidence type="ECO:0000256" key="4">
    <source>
        <dbReference type="ARBA" id="ARBA00022692"/>
    </source>
</evidence>
<evidence type="ECO:0000256" key="5">
    <source>
        <dbReference type="ARBA" id="ARBA00022842"/>
    </source>
</evidence>
<keyword evidence="5" id="KW-0460">Magnesium</keyword>
<evidence type="ECO:0000256" key="10">
    <source>
        <dbReference type="SAM" id="Phobius"/>
    </source>
</evidence>
<dbReference type="EMBL" id="CASHTH010004371">
    <property type="protein sequence ID" value="CAI8056569.1"/>
    <property type="molecule type" value="Genomic_DNA"/>
</dbReference>
<feature type="transmembrane region" description="Helical" evidence="10">
    <location>
        <begin position="35"/>
        <end position="53"/>
    </location>
</feature>
<dbReference type="GO" id="GO:0009678">
    <property type="term" value="F:diphosphate hydrolysis-driven proton transmembrane transporter activity"/>
    <property type="evidence" value="ECO:0007669"/>
    <property type="project" value="UniProtKB-EC"/>
</dbReference>
<dbReference type="Pfam" id="PF03030">
    <property type="entry name" value="H_PPase"/>
    <property type="match status" value="1"/>
</dbReference>
<keyword evidence="8" id="KW-0406">Ion transport</keyword>
<keyword evidence="7 10" id="KW-1133">Transmembrane helix</keyword>
<keyword evidence="9 10" id="KW-0472">Membrane</keyword>
<keyword evidence="3" id="KW-0813">Transport</keyword>
<evidence type="ECO:0000256" key="7">
    <source>
        <dbReference type="ARBA" id="ARBA00022989"/>
    </source>
</evidence>
<evidence type="ECO:0000256" key="6">
    <source>
        <dbReference type="ARBA" id="ARBA00022967"/>
    </source>
</evidence>
<dbReference type="Proteomes" id="UP001174909">
    <property type="component" value="Unassembled WGS sequence"/>
</dbReference>
<organism evidence="11 12">
    <name type="scientific">Geodia barretti</name>
    <name type="common">Barrett's horny sponge</name>
    <dbReference type="NCBI Taxonomy" id="519541"/>
    <lineage>
        <taxon>Eukaryota</taxon>
        <taxon>Metazoa</taxon>
        <taxon>Porifera</taxon>
        <taxon>Demospongiae</taxon>
        <taxon>Heteroscleromorpha</taxon>
        <taxon>Tetractinellida</taxon>
        <taxon>Astrophorina</taxon>
        <taxon>Geodiidae</taxon>
        <taxon>Geodia</taxon>
    </lineage>
</organism>
<reference evidence="11" key="1">
    <citation type="submission" date="2023-03" db="EMBL/GenBank/DDBJ databases">
        <authorList>
            <person name="Steffen K."/>
            <person name="Cardenas P."/>
        </authorList>
    </citation>
    <scope>NUCLEOTIDE SEQUENCE</scope>
</reference>
<name>A0AA35TZD9_GEOBA</name>
<dbReference type="AlphaFoldDB" id="A0AA35TZD9"/>
<evidence type="ECO:0000256" key="1">
    <source>
        <dbReference type="ARBA" id="ARBA00004127"/>
    </source>
</evidence>
<comment type="subcellular location">
    <subcellularLocation>
        <location evidence="1">Endomembrane system</location>
        <topology evidence="1">Multi-pass membrane protein</topology>
    </subcellularLocation>
</comment>
<feature type="transmembrane region" description="Helical" evidence="10">
    <location>
        <begin position="65"/>
        <end position="86"/>
    </location>
</feature>
<proteinExistence type="predicted"/>
<evidence type="ECO:0000256" key="8">
    <source>
        <dbReference type="ARBA" id="ARBA00023065"/>
    </source>
</evidence>
<keyword evidence="6" id="KW-1278">Translocase</keyword>
<keyword evidence="12" id="KW-1185">Reference proteome</keyword>
<sequence length="165" mass="17023">MRVLRAEAGNELMRSIGDSIREGAGAFLRREYMSLLPFVIVVAVVLGVLDYTIFDHDLPVPATAISYLVGSICSGTAGFIGMSVAVRANVRTAAAAMTGLNPALRVAFSSGTVMGVTVVGICLLGVSILYLIFQNISVVAGFGFGASSIALFARVGGGIFTKAAT</sequence>
<evidence type="ECO:0000256" key="3">
    <source>
        <dbReference type="ARBA" id="ARBA00022448"/>
    </source>
</evidence>